<protein>
    <recommendedName>
        <fullName evidence="4">L-serine deaminase</fullName>
    </recommendedName>
    <alternativeName>
        <fullName evidence="5">L-threonine dehydratase</fullName>
    </alternativeName>
</protein>
<dbReference type="InterPro" id="IPR036052">
    <property type="entry name" value="TrpB-like_PALP_sf"/>
</dbReference>
<proteinExistence type="predicted"/>
<sequence length="467" mass="51602">MDSKEPLGPSPAVLAKRDKVKPSQWCHKVNIEFDNWCDSDNPKTILPNDVIKAAAAITHEIPKTPLTKSRYTTKLNMDLYYKLEIFHRTGSFSERGALYSLKMLGVEQRKIGVITASLGNWAMALAYYGCKLNIPVTVVLPVYTLVSVVEKCKYFKAKVILNGKNLAESKRHAFTILADSGKTYINGYDHPHVIAGAGTIGIEILEQLPQIDAILVPVGGGGLIAGIAAIVKHIKPEVLIYGIEPVKCCSFFKAMENKWPYETAVSRSLAESLAVPTAGYNAYNTAQSMIDKMVLVDDDWITRAVLHLVESEKIVVEGAGAVSMSALLAVPEIIPELREKTVVCLITGGNIDAVTLPKCLDRAKAVEGRLIKLTVALPVDGMKEQVQILRIIANVGCNIVRSYYERGWTTGNEFFKIYLTLLIETTGLEKSCTLKRVMERLFPDKCKFLEEPFSPIPMCACFPKRFC</sequence>
<evidence type="ECO:0000256" key="4">
    <source>
        <dbReference type="ARBA" id="ARBA00041766"/>
    </source>
</evidence>
<dbReference type="Gene3D" id="3.40.50.1100">
    <property type="match status" value="2"/>
</dbReference>
<keyword evidence="3" id="KW-0456">Lyase</keyword>
<accession>A0ABN8AZE8</accession>
<dbReference type="InterPro" id="IPR001926">
    <property type="entry name" value="TrpB-like_PALP"/>
</dbReference>
<evidence type="ECO:0000256" key="3">
    <source>
        <dbReference type="ARBA" id="ARBA00023239"/>
    </source>
</evidence>
<dbReference type="PANTHER" id="PTHR48078:SF19">
    <property type="entry name" value="ACT DOMAIN-CONTAINING PROTEIN"/>
    <property type="match status" value="1"/>
</dbReference>
<dbReference type="Pfam" id="PF00291">
    <property type="entry name" value="PALP"/>
    <property type="match status" value="1"/>
</dbReference>
<comment type="cofactor">
    <cofactor evidence="1">
        <name>pyridoxal 5'-phosphate</name>
        <dbReference type="ChEBI" id="CHEBI:597326"/>
    </cofactor>
</comment>
<evidence type="ECO:0000313" key="7">
    <source>
        <dbReference type="EMBL" id="CAH0400541.1"/>
    </source>
</evidence>
<evidence type="ECO:0000313" key="8">
    <source>
        <dbReference type="Proteomes" id="UP001153292"/>
    </source>
</evidence>
<dbReference type="InterPro" id="IPR050147">
    <property type="entry name" value="Ser/Thr_Dehydratase"/>
</dbReference>
<dbReference type="PANTHER" id="PTHR48078">
    <property type="entry name" value="THREONINE DEHYDRATASE, MITOCHONDRIAL-RELATED"/>
    <property type="match status" value="1"/>
</dbReference>
<evidence type="ECO:0000256" key="1">
    <source>
        <dbReference type="ARBA" id="ARBA00001933"/>
    </source>
</evidence>
<organism evidence="7 8">
    <name type="scientific">Chilo suppressalis</name>
    <name type="common">Asiatic rice borer moth</name>
    <dbReference type="NCBI Taxonomy" id="168631"/>
    <lineage>
        <taxon>Eukaryota</taxon>
        <taxon>Metazoa</taxon>
        <taxon>Ecdysozoa</taxon>
        <taxon>Arthropoda</taxon>
        <taxon>Hexapoda</taxon>
        <taxon>Insecta</taxon>
        <taxon>Pterygota</taxon>
        <taxon>Neoptera</taxon>
        <taxon>Endopterygota</taxon>
        <taxon>Lepidoptera</taxon>
        <taxon>Glossata</taxon>
        <taxon>Ditrysia</taxon>
        <taxon>Pyraloidea</taxon>
        <taxon>Crambidae</taxon>
        <taxon>Crambinae</taxon>
        <taxon>Chilo</taxon>
    </lineage>
</organism>
<evidence type="ECO:0000256" key="2">
    <source>
        <dbReference type="ARBA" id="ARBA00022898"/>
    </source>
</evidence>
<evidence type="ECO:0000259" key="6">
    <source>
        <dbReference type="Pfam" id="PF00291"/>
    </source>
</evidence>
<keyword evidence="2" id="KW-0663">Pyridoxal phosphate</keyword>
<dbReference type="Proteomes" id="UP001153292">
    <property type="component" value="Chromosome 17"/>
</dbReference>
<keyword evidence="8" id="KW-1185">Reference proteome</keyword>
<name>A0ABN8AZE8_CHISP</name>
<dbReference type="EMBL" id="OU963910">
    <property type="protein sequence ID" value="CAH0400541.1"/>
    <property type="molecule type" value="Genomic_DNA"/>
</dbReference>
<dbReference type="CDD" id="cd01562">
    <property type="entry name" value="Thr-dehyd"/>
    <property type="match status" value="1"/>
</dbReference>
<dbReference type="SUPFAM" id="SSF53686">
    <property type="entry name" value="Tryptophan synthase beta subunit-like PLP-dependent enzymes"/>
    <property type="match status" value="1"/>
</dbReference>
<gene>
    <name evidence="7" type="ORF">CHILSU_LOCUS3737</name>
</gene>
<evidence type="ECO:0000256" key="5">
    <source>
        <dbReference type="ARBA" id="ARBA00042605"/>
    </source>
</evidence>
<feature type="domain" description="Tryptophan synthase beta chain-like PALP" evidence="6">
    <location>
        <begin position="58"/>
        <end position="348"/>
    </location>
</feature>
<reference evidence="7" key="1">
    <citation type="submission" date="2021-12" db="EMBL/GenBank/DDBJ databases">
        <authorList>
            <person name="King R."/>
        </authorList>
    </citation>
    <scope>NUCLEOTIDE SEQUENCE</scope>
</reference>